<keyword evidence="2" id="KW-1185">Reference proteome</keyword>
<name>A0A939HCU0_9MICC</name>
<dbReference type="Proteomes" id="UP000664164">
    <property type="component" value="Unassembled WGS sequence"/>
</dbReference>
<proteinExistence type="predicted"/>
<reference evidence="1" key="1">
    <citation type="submission" date="2021-03" db="EMBL/GenBank/DDBJ databases">
        <title>A new species, PO-11, isolated from a karst cave deposit.</title>
        <authorList>
            <person name="Zhaoxiaoyong W."/>
        </authorList>
    </citation>
    <scope>NUCLEOTIDE SEQUENCE</scope>
    <source>
        <strain evidence="1">PO-11</strain>
    </source>
</reference>
<dbReference type="AlphaFoldDB" id="A0A939HCU0"/>
<gene>
    <name evidence="1" type="ORF">J1902_02230</name>
</gene>
<sequence>MPGDDKASTQALFRYLDPGLVPEKLTVQTLRWGGEADKPAPRVEVLALEPQAKADVGARLAIVPPSS</sequence>
<protein>
    <submittedName>
        <fullName evidence="1">Uncharacterized protein</fullName>
    </submittedName>
</protein>
<evidence type="ECO:0000313" key="1">
    <source>
        <dbReference type="EMBL" id="MBO1266809.1"/>
    </source>
</evidence>
<dbReference type="RefSeq" id="WP_207614636.1">
    <property type="nucleotide sequence ID" value="NZ_JAFNLL010000004.1"/>
</dbReference>
<dbReference type="EMBL" id="JAFNLL010000004">
    <property type="protein sequence ID" value="MBO1266809.1"/>
    <property type="molecule type" value="Genomic_DNA"/>
</dbReference>
<organism evidence="1 2">
    <name type="scientific">Arthrobacter cavernae</name>
    <dbReference type="NCBI Taxonomy" id="2817681"/>
    <lineage>
        <taxon>Bacteria</taxon>
        <taxon>Bacillati</taxon>
        <taxon>Actinomycetota</taxon>
        <taxon>Actinomycetes</taxon>
        <taxon>Micrococcales</taxon>
        <taxon>Micrococcaceae</taxon>
        <taxon>Arthrobacter</taxon>
    </lineage>
</organism>
<comment type="caution">
    <text evidence="1">The sequence shown here is derived from an EMBL/GenBank/DDBJ whole genome shotgun (WGS) entry which is preliminary data.</text>
</comment>
<evidence type="ECO:0000313" key="2">
    <source>
        <dbReference type="Proteomes" id="UP000664164"/>
    </source>
</evidence>
<accession>A0A939HCU0</accession>